<feature type="domain" description="Glycosyltransferase subfamily 4-like N-terminal" evidence="3">
    <location>
        <begin position="110"/>
        <end position="279"/>
    </location>
</feature>
<dbReference type="Pfam" id="PF13439">
    <property type="entry name" value="Glyco_transf_4"/>
    <property type="match status" value="1"/>
</dbReference>
<dbReference type="PANTHER" id="PTHR45947">
    <property type="entry name" value="SULFOQUINOVOSYL TRANSFERASE SQD2"/>
    <property type="match status" value="1"/>
</dbReference>
<evidence type="ECO:0000313" key="4">
    <source>
        <dbReference type="EMBL" id="CAD8398338.1"/>
    </source>
</evidence>
<dbReference type="Pfam" id="PF00534">
    <property type="entry name" value="Glycos_transf_1"/>
    <property type="match status" value="1"/>
</dbReference>
<dbReference type="EMBL" id="HBEK01015329">
    <property type="protein sequence ID" value="CAD8398338.1"/>
    <property type="molecule type" value="Transcribed_RNA"/>
</dbReference>
<dbReference type="GO" id="GO:0016758">
    <property type="term" value="F:hexosyltransferase activity"/>
    <property type="evidence" value="ECO:0007669"/>
    <property type="project" value="TreeGrafter"/>
</dbReference>
<protein>
    <recommendedName>
        <fullName evidence="5">Glycosyltransferase subfamily 4-like N-terminal domain-containing protein</fullName>
    </recommendedName>
</protein>
<keyword evidence="1" id="KW-0808">Transferase</keyword>
<name>A0A7S0BN08_9RHOD</name>
<dbReference type="CDD" id="cd03801">
    <property type="entry name" value="GT4_PimA-like"/>
    <property type="match status" value="1"/>
</dbReference>
<dbReference type="InterPro" id="IPR050194">
    <property type="entry name" value="Glycosyltransferase_grp1"/>
</dbReference>
<feature type="domain" description="Glycosyl transferase family 1" evidence="2">
    <location>
        <begin position="302"/>
        <end position="451"/>
    </location>
</feature>
<evidence type="ECO:0000256" key="1">
    <source>
        <dbReference type="ARBA" id="ARBA00022676"/>
    </source>
</evidence>
<keyword evidence="1" id="KW-0328">Glycosyltransferase</keyword>
<dbReference type="PANTHER" id="PTHR45947:SF3">
    <property type="entry name" value="SULFOQUINOVOSYL TRANSFERASE SQD2"/>
    <property type="match status" value="1"/>
</dbReference>
<dbReference type="InterPro" id="IPR028098">
    <property type="entry name" value="Glyco_trans_4-like_N"/>
</dbReference>
<evidence type="ECO:0000259" key="3">
    <source>
        <dbReference type="Pfam" id="PF13439"/>
    </source>
</evidence>
<proteinExistence type="predicted"/>
<dbReference type="InterPro" id="IPR001296">
    <property type="entry name" value="Glyco_trans_1"/>
</dbReference>
<accession>A0A7S0BN08</accession>
<reference evidence="4" key="1">
    <citation type="submission" date="2021-01" db="EMBL/GenBank/DDBJ databases">
        <authorList>
            <person name="Corre E."/>
            <person name="Pelletier E."/>
            <person name="Niang G."/>
            <person name="Scheremetjew M."/>
            <person name="Finn R."/>
            <person name="Kale V."/>
            <person name="Holt S."/>
            <person name="Cochrane G."/>
            <person name="Meng A."/>
            <person name="Brown T."/>
            <person name="Cohen L."/>
        </authorList>
    </citation>
    <scope>NUCLEOTIDE SEQUENCE</scope>
    <source>
        <strain evidence="4">UTEX LB 2760</strain>
    </source>
</reference>
<dbReference type="AlphaFoldDB" id="A0A7S0BN08"/>
<organism evidence="4">
    <name type="scientific">Rhodosorus marinus</name>
    <dbReference type="NCBI Taxonomy" id="101924"/>
    <lineage>
        <taxon>Eukaryota</taxon>
        <taxon>Rhodophyta</taxon>
        <taxon>Stylonematophyceae</taxon>
        <taxon>Stylonematales</taxon>
        <taxon>Stylonemataceae</taxon>
        <taxon>Rhodosorus</taxon>
    </lineage>
</organism>
<dbReference type="SUPFAM" id="SSF53756">
    <property type="entry name" value="UDP-Glycosyltransferase/glycogen phosphorylase"/>
    <property type="match status" value="1"/>
</dbReference>
<evidence type="ECO:0008006" key="5">
    <source>
        <dbReference type="Google" id="ProtNLM"/>
    </source>
</evidence>
<dbReference type="Gene3D" id="3.40.50.2000">
    <property type="entry name" value="Glycogen Phosphorylase B"/>
    <property type="match status" value="2"/>
</dbReference>
<sequence>MMMMKPMFDEGVREAQSIDDLLAQIDRTDLLKEVNSEDSYAVNLKIDEILSLIDRKDIVAEVEPEEQYAVTSEDEAELERAYALPKAQKSYKIAMFAWESMHSIAVGEVAPHVTNVASALEKRGHEVHVYVRTGKDQGTYENVDGVHVHRVSFELCENFVQEVENMCNVMVTEFFNTERFMGSQFDIVHCHDWLAAPVLLNLKKYHDRYCVFTVHSTEFGRCGNNFYGGQSEAIRGIEAEAINVANRVIAVSGVLCDELKEHNQFDWRNLRCVPSGIDILPYDGELWDPAYIRGFYKVGPLDPMVLYNGKMVGEKGPDILIDAVPMLLASRPDAKFVMVGDGYMKDELIGRCASMGISGSVIFPGALTGRQLVELYKTTDVVCMPSRSEPFGMVALEAWASSKPVVATNCGAPREFIAHDKDGFVVDANPEGIAWGVGTIFANFDHARWMGTQGQMKAADDFSWIRIAEKTNEVYDQMTGFTPRRMGRMSAVESKAKKAEKKKRKQRKVQENAAVAFLSKMVGA</sequence>
<gene>
    <name evidence="4" type="ORF">RMAR0315_LOCUS8329</name>
</gene>
<evidence type="ECO:0000259" key="2">
    <source>
        <dbReference type="Pfam" id="PF00534"/>
    </source>
</evidence>